<proteinExistence type="predicted"/>
<protein>
    <recommendedName>
        <fullName evidence="2">Sfi1 spindle body domain-containing protein</fullName>
    </recommendedName>
</protein>
<dbReference type="InterPro" id="IPR052270">
    <property type="entry name" value="CACF_protein"/>
</dbReference>
<evidence type="ECO:0008006" key="2">
    <source>
        <dbReference type="Google" id="ProtNLM"/>
    </source>
</evidence>
<organism evidence="1">
    <name type="scientific">Anguilla anguilla</name>
    <name type="common">European freshwater eel</name>
    <name type="synonym">Muraena anguilla</name>
    <dbReference type="NCBI Taxonomy" id="7936"/>
    <lineage>
        <taxon>Eukaryota</taxon>
        <taxon>Metazoa</taxon>
        <taxon>Chordata</taxon>
        <taxon>Craniata</taxon>
        <taxon>Vertebrata</taxon>
        <taxon>Euteleostomi</taxon>
        <taxon>Actinopterygii</taxon>
        <taxon>Neopterygii</taxon>
        <taxon>Teleostei</taxon>
        <taxon>Anguilliformes</taxon>
        <taxon>Anguillidae</taxon>
        <taxon>Anguilla</taxon>
    </lineage>
</organism>
<dbReference type="PANTHER" id="PTHR22028:SF4">
    <property type="entry name" value="PROTEIN SFI1 HOMOLOG"/>
    <property type="match status" value="1"/>
</dbReference>
<evidence type="ECO:0000313" key="1">
    <source>
        <dbReference type="EMBL" id="JAH92966.1"/>
    </source>
</evidence>
<dbReference type="EMBL" id="GBXM01015611">
    <property type="protein sequence ID" value="JAH92966.1"/>
    <property type="molecule type" value="Transcribed_RNA"/>
</dbReference>
<accession>A0A0E9WRR4</accession>
<dbReference type="PANTHER" id="PTHR22028">
    <property type="entry name" value="SFI1 SPINDLE BODY DOMAIN-CONTAINING PROTEIN-RELATED"/>
    <property type="match status" value="1"/>
</dbReference>
<dbReference type="GO" id="GO:0019902">
    <property type="term" value="F:phosphatase binding"/>
    <property type="evidence" value="ECO:0007669"/>
    <property type="project" value="TreeGrafter"/>
</dbReference>
<name>A0A0E9WRR4_ANGAN</name>
<reference evidence="1" key="1">
    <citation type="submission" date="2014-11" db="EMBL/GenBank/DDBJ databases">
        <authorList>
            <person name="Amaro Gonzalez C."/>
        </authorList>
    </citation>
    <scope>NUCLEOTIDE SEQUENCE</scope>
</reference>
<dbReference type="AlphaFoldDB" id="A0A0E9WRR4"/>
<sequence length="140" mass="16571">MKSAARLPQVPGCLGPANGKDSTLKVVPGAMHARRGLSQRVSYRVEQTCNRGGRLKDQKKRQLVQKLFYLWIRKTFGRVHPSQARTHYQQRVLWKAFEVWREEWWVTRKEWRLCMRAECHYRTATKPIGWKFIMQGNNST</sequence>
<reference evidence="1" key="2">
    <citation type="journal article" date="2015" name="Fish Shellfish Immunol.">
        <title>Early steps in the European eel (Anguilla anguilla)-Vibrio vulnificus interaction in the gills: Role of the RtxA13 toxin.</title>
        <authorList>
            <person name="Callol A."/>
            <person name="Pajuelo D."/>
            <person name="Ebbesson L."/>
            <person name="Teles M."/>
            <person name="MacKenzie S."/>
            <person name="Amaro C."/>
        </authorList>
    </citation>
    <scope>NUCLEOTIDE SEQUENCE</scope>
</reference>